<reference evidence="1 2" key="1">
    <citation type="submission" date="2015-03" db="EMBL/GenBank/DDBJ databases">
        <authorList>
            <consortium name="Pathogen Informatics"/>
            <person name="Murphy D."/>
        </authorList>
    </citation>
    <scope>NUCLEOTIDE SEQUENCE [LARGE SCALE GENOMIC DNA]</scope>
    <source>
        <strain evidence="1 2">FE82747</strain>
    </source>
</reference>
<protein>
    <recommendedName>
        <fullName evidence="3">HEPN domain-containing protein</fullName>
    </recommendedName>
</protein>
<evidence type="ECO:0000313" key="1">
    <source>
        <dbReference type="EMBL" id="CNI11561.1"/>
    </source>
</evidence>
<dbReference type="AlphaFoldDB" id="A0AA36PNT3"/>
<gene>
    <name evidence="1" type="ORF">ERS008502_02301</name>
</gene>
<dbReference type="Proteomes" id="UP000040841">
    <property type="component" value="Unassembled WGS sequence"/>
</dbReference>
<accession>A0AA36PNT3</accession>
<evidence type="ECO:0000313" key="2">
    <source>
        <dbReference type="Proteomes" id="UP000040841"/>
    </source>
</evidence>
<dbReference type="RefSeq" id="WP_049678628.1">
    <property type="nucleotide sequence ID" value="NZ_CABMMJ010000004.1"/>
</dbReference>
<evidence type="ECO:0008006" key="3">
    <source>
        <dbReference type="Google" id="ProtNLM"/>
    </source>
</evidence>
<organism evidence="1 2">
    <name type="scientific">Yersinia mollaretii</name>
    <dbReference type="NCBI Taxonomy" id="33060"/>
    <lineage>
        <taxon>Bacteria</taxon>
        <taxon>Pseudomonadati</taxon>
        <taxon>Pseudomonadota</taxon>
        <taxon>Gammaproteobacteria</taxon>
        <taxon>Enterobacterales</taxon>
        <taxon>Yersiniaceae</taxon>
        <taxon>Yersinia</taxon>
    </lineage>
</organism>
<comment type="caution">
    <text evidence="1">The sequence shown here is derived from an EMBL/GenBank/DDBJ whole genome shotgun (WGS) entry which is preliminary data.</text>
</comment>
<dbReference type="EMBL" id="CQBM01000004">
    <property type="protein sequence ID" value="CNI11561.1"/>
    <property type="molecule type" value="Genomic_DNA"/>
</dbReference>
<sequence length="137" mass="15480">MAVNYDCFMELAKTSMTNSGEQWTRNAVSRAYYCMFHSALRVVNGNVPSHDKEGYKLSGGTHARFFDYLCDGAAAKDYQLDPVVLKKLGLKLKASHYQRVIADYKLHLKVNKITAQILIKDAEEVEKIVSEITNSEN</sequence>
<proteinExistence type="predicted"/>
<name>A0AA36PNT3_YERMO</name>
<dbReference type="Gene3D" id="1.20.120.330">
    <property type="entry name" value="Nucleotidyltransferases domain 2"/>
    <property type="match status" value="1"/>
</dbReference>